<organism evidence="2 3">
    <name type="scientific">Candidatus Hakubella thermalkaliphila</name>
    <dbReference type="NCBI Taxonomy" id="2754717"/>
    <lineage>
        <taxon>Bacteria</taxon>
        <taxon>Bacillati</taxon>
        <taxon>Actinomycetota</taxon>
        <taxon>Actinomycetota incertae sedis</taxon>
        <taxon>Candidatus Hakubellales</taxon>
        <taxon>Candidatus Hakubellaceae</taxon>
        <taxon>Candidatus Hakubella</taxon>
    </lineage>
</organism>
<dbReference type="AlphaFoldDB" id="A0A6V8P7X3"/>
<protein>
    <submittedName>
        <fullName evidence="2">Uncharacterized protein</fullName>
    </submittedName>
</protein>
<dbReference type="EMBL" id="BLRY01000063">
    <property type="protein sequence ID" value="GFP27754.1"/>
    <property type="molecule type" value="Genomic_DNA"/>
</dbReference>
<feature type="region of interest" description="Disordered" evidence="1">
    <location>
        <begin position="1"/>
        <end position="23"/>
    </location>
</feature>
<evidence type="ECO:0000313" key="2">
    <source>
        <dbReference type="EMBL" id="GFP27754.1"/>
    </source>
</evidence>
<evidence type="ECO:0000256" key="1">
    <source>
        <dbReference type="SAM" id="MobiDB-lite"/>
    </source>
</evidence>
<reference evidence="2 3" key="1">
    <citation type="journal article" date="2020" name="Front. Microbiol.">
        <title>Single-cell genomics of novel Actinobacteria with the Wood-Ljungdahl pathway discovered in a serpentinizing system.</title>
        <authorList>
            <person name="Merino N."/>
            <person name="Kawai M."/>
            <person name="Boyd E.S."/>
            <person name="Colman D.R."/>
            <person name="McGlynn S.E."/>
            <person name="Nealson K.H."/>
            <person name="Kurokawa K."/>
            <person name="Hongoh Y."/>
        </authorList>
    </citation>
    <scope>NUCLEOTIDE SEQUENCE [LARGE SCALE GENOMIC DNA]</scope>
    <source>
        <strain evidence="2 3">S33</strain>
    </source>
</reference>
<dbReference type="Proteomes" id="UP000591948">
    <property type="component" value="Unassembled WGS sequence"/>
</dbReference>
<sequence>MIVQYADATSSFNPRPRTEGDAREGHSFFWGLMFQSTPSHGGRRAILEPHSSLISRFNPRPRTEGDLNG</sequence>
<gene>
    <name evidence="2" type="ORF">HKBW3S33_01164</name>
</gene>
<accession>A0A6V8P7X3</accession>
<keyword evidence="3" id="KW-1185">Reference proteome</keyword>
<comment type="caution">
    <text evidence="2">The sequence shown here is derived from an EMBL/GenBank/DDBJ whole genome shotgun (WGS) entry which is preliminary data.</text>
</comment>
<proteinExistence type="predicted"/>
<name>A0A6V8P7X3_9ACTN</name>
<evidence type="ECO:0000313" key="3">
    <source>
        <dbReference type="Proteomes" id="UP000591948"/>
    </source>
</evidence>